<name>A0A9J5XL51_SOLCO</name>
<dbReference type="Proteomes" id="UP000824120">
    <property type="component" value="Chromosome 9"/>
</dbReference>
<dbReference type="EMBL" id="JACXVP010000009">
    <property type="protein sequence ID" value="KAG5587752.1"/>
    <property type="molecule type" value="Genomic_DNA"/>
</dbReference>
<evidence type="ECO:0000313" key="2">
    <source>
        <dbReference type="EMBL" id="KAG5587752.1"/>
    </source>
</evidence>
<dbReference type="PANTHER" id="PTHR33022:SF13">
    <property type="entry name" value="UBIQUITIN-LIKE PROTEASE FAMILY PROFILE DOMAIN-CONTAINING PROTEIN"/>
    <property type="match status" value="1"/>
</dbReference>
<accession>A0A9J5XL51</accession>
<reference evidence="2 3" key="1">
    <citation type="submission" date="2020-09" db="EMBL/GenBank/DDBJ databases">
        <title>De no assembly of potato wild relative species, Solanum commersonii.</title>
        <authorList>
            <person name="Cho K."/>
        </authorList>
    </citation>
    <scope>NUCLEOTIDE SEQUENCE [LARGE SCALE GENOMIC DNA]</scope>
    <source>
        <strain evidence="2">LZ3.2</strain>
        <tissue evidence="2">Leaf</tissue>
    </source>
</reference>
<dbReference type="PANTHER" id="PTHR33022">
    <property type="entry name" value="DUF1985 DOMAIN-CONTAINING PROTEIN"/>
    <property type="match status" value="1"/>
</dbReference>
<dbReference type="OrthoDB" id="1300832at2759"/>
<proteinExistence type="predicted"/>
<evidence type="ECO:0000313" key="3">
    <source>
        <dbReference type="Proteomes" id="UP000824120"/>
    </source>
</evidence>
<organism evidence="2 3">
    <name type="scientific">Solanum commersonii</name>
    <name type="common">Commerson's wild potato</name>
    <name type="synonym">Commerson's nightshade</name>
    <dbReference type="NCBI Taxonomy" id="4109"/>
    <lineage>
        <taxon>Eukaryota</taxon>
        <taxon>Viridiplantae</taxon>
        <taxon>Streptophyta</taxon>
        <taxon>Embryophyta</taxon>
        <taxon>Tracheophyta</taxon>
        <taxon>Spermatophyta</taxon>
        <taxon>Magnoliopsida</taxon>
        <taxon>eudicotyledons</taxon>
        <taxon>Gunneridae</taxon>
        <taxon>Pentapetalae</taxon>
        <taxon>asterids</taxon>
        <taxon>lamiids</taxon>
        <taxon>Solanales</taxon>
        <taxon>Solanaceae</taxon>
        <taxon>Solanoideae</taxon>
        <taxon>Solaneae</taxon>
        <taxon>Solanum</taxon>
    </lineage>
</organism>
<dbReference type="AlphaFoldDB" id="A0A9J5XL51"/>
<gene>
    <name evidence="2" type="ORF">H5410_048186</name>
</gene>
<evidence type="ECO:0008006" key="4">
    <source>
        <dbReference type="Google" id="ProtNLM"/>
    </source>
</evidence>
<evidence type="ECO:0000256" key="1">
    <source>
        <dbReference type="SAM" id="MobiDB-lite"/>
    </source>
</evidence>
<feature type="region of interest" description="Disordered" evidence="1">
    <location>
        <begin position="1"/>
        <end position="29"/>
    </location>
</feature>
<comment type="caution">
    <text evidence="2">The sequence shown here is derived from an EMBL/GenBank/DDBJ whole genome shotgun (WGS) entry which is preliminary data.</text>
</comment>
<keyword evidence="3" id="KW-1185">Reference proteome</keyword>
<protein>
    <recommendedName>
        <fullName evidence="4">Ulp1 protease family, C-terminal catalytic domain containing protein</fullName>
    </recommendedName>
</protein>
<sequence length="120" mass="13762">MANQTSIKRKSKKEVGASSKAKDAKTQKKRVERLSLPFLDQHYPCDCETYVVAFAEFLSDKMKVPSIPFRSDYLRSRYATLLWKYGTDKAKTGYVSENDNSTRLKGVFIPLTDDELINIE</sequence>